<dbReference type="Ensembl" id="ENSELUT00000088643.1">
    <property type="protein sequence ID" value="ENSELUP00000090264.1"/>
    <property type="gene ID" value="ENSELUG00000012150.3"/>
</dbReference>
<feature type="compositionally biased region" description="Acidic residues" evidence="2">
    <location>
        <begin position="421"/>
        <end position="434"/>
    </location>
</feature>
<accession>A0AAY5KN00</accession>
<feature type="compositionally biased region" description="Low complexity" evidence="2">
    <location>
        <begin position="435"/>
        <end position="450"/>
    </location>
</feature>
<reference evidence="3" key="3">
    <citation type="submission" date="2025-09" db="UniProtKB">
        <authorList>
            <consortium name="Ensembl"/>
        </authorList>
    </citation>
    <scope>IDENTIFICATION</scope>
</reference>
<dbReference type="AlphaFoldDB" id="A0AAY5KN00"/>
<evidence type="ECO:0000313" key="3">
    <source>
        <dbReference type="Ensembl" id="ENSELUP00000090264.1"/>
    </source>
</evidence>
<evidence type="ECO:0000256" key="1">
    <source>
        <dbReference type="SAM" id="Coils"/>
    </source>
</evidence>
<name>A0AAY5KN00_ESOLU</name>
<dbReference type="GeneTree" id="ENSGT00740000116213"/>
<sequence>MEKIPHLVPPGLVRYISVLVVVHRSCYMGGSLGQELGLPAGQHLIVITHVYLDTRKTLQGQSSPEMNWENQLSSILSAADGSVAKMKERLTTPGKYPKGREDLYLMREVAGVSGLEPPCLPALTHPFSSLLPPPSSSAVQWADLAAVQSQLQIQSQAIESLTRSLCEMDRERHTQQRHVEALQDEVRRLREREAEQRLGAASPGAERRLEQWRREVGRELTSLRGHVTKATSLGNLEEGFSSKLRREELDHLRREVDTLKTQFRRQEENMFLQQSEARETRRQYERSCKTLEELTESYRNHSFELAKTVSQYSHTVQEIRHIRATVSELKDEVRSLILRQRQHTPTVTPCMAELAAISLHREFKGQREKPESDSDDFSPTPSLAEISSDDLSWLDDKDRVSRVRQNTSSKVNDLKESGSGLDDDDDDDGLDEDNLGLGSDSPSGLSLNDL</sequence>
<protein>
    <submittedName>
        <fullName evidence="3">Uncharacterized protein</fullName>
    </submittedName>
</protein>
<keyword evidence="1" id="KW-0175">Coiled coil</keyword>
<reference evidence="3 4" key="1">
    <citation type="submission" date="2020-02" db="EMBL/GenBank/DDBJ databases">
        <title>Esox lucius (northern pike) genome, fEsoLuc1, primary haplotype.</title>
        <authorList>
            <person name="Myers G."/>
            <person name="Karagic N."/>
            <person name="Meyer A."/>
            <person name="Pippel M."/>
            <person name="Reichard M."/>
            <person name="Winkler S."/>
            <person name="Tracey A."/>
            <person name="Sims Y."/>
            <person name="Howe K."/>
            <person name="Rhie A."/>
            <person name="Formenti G."/>
            <person name="Durbin R."/>
            <person name="Fedrigo O."/>
            <person name="Jarvis E.D."/>
        </authorList>
    </citation>
    <scope>NUCLEOTIDE SEQUENCE [LARGE SCALE GENOMIC DNA]</scope>
</reference>
<feature type="coiled-coil region" evidence="1">
    <location>
        <begin position="249"/>
        <end position="297"/>
    </location>
</feature>
<feature type="region of interest" description="Disordered" evidence="2">
    <location>
        <begin position="364"/>
        <end position="450"/>
    </location>
</feature>
<keyword evidence="4" id="KW-1185">Reference proteome</keyword>
<reference evidence="3" key="2">
    <citation type="submission" date="2025-08" db="UniProtKB">
        <authorList>
            <consortium name="Ensembl"/>
        </authorList>
    </citation>
    <scope>IDENTIFICATION</scope>
</reference>
<dbReference type="PANTHER" id="PTHR34533:SF3">
    <property type="entry name" value="BICD FAMILY-LIKE CARGO ADAPTER 2"/>
    <property type="match status" value="1"/>
</dbReference>
<evidence type="ECO:0000256" key="2">
    <source>
        <dbReference type="SAM" id="MobiDB-lite"/>
    </source>
</evidence>
<feature type="coiled-coil region" evidence="1">
    <location>
        <begin position="172"/>
        <end position="199"/>
    </location>
</feature>
<organism evidence="3 4">
    <name type="scientific">Esox lucius</name>
    <name type="common">Northern pike</name>
    <dbReference type="NCBI Taxonomy" id="8010"/>
    <lineage>
        <taxon>Eukaryota</taxon>
        <taxon>Metazoa</taxon>
        <taxon>Chordata</taxon>
        <taxon>Craniata</taxon>
        <taxon>Vertebrata</taxon>
        <taxon>Euteleostomi</taxon>
        <taxon>Actinopterygii</taxon>
        <taxon>Neopterygii</taxon>
        <taxon>Teleostei</taxon>
        <taxon>Protacanthopterygii</taxon>
        <taxon>Esociformes</taxon>
        <taxon>Esocidae</taxon>
        <taxon>Esox</taxon>
    </lineage>
</organism>
<dbReference type="Proteomes" id="UP000265140">
    <property type="component" value="Chromosome 8"/>
</dbReference>
<evidence type="ECO:0000313" key="4">
    <source>
        <dbReference type="Proteomes" id="UP000265140"/>
    </source>
</evidence>
<dbReference type="InterPro" id="IPR039284">
    <property type="entry name" value="CCDC159/163"/>
</dbReference>
<proteinExistence type="predicted"/>
<dbReference type="PANTHER" id="PTHR34533">
    <property type="entry name" value="TRANSMEMBRANE PROTEIN CCDC163"/>
    <property type="match status" value="1"/>
</dbReference>